<feature type="transmembrane region" description="Helical" evidence="4">
    <location>
        <begin position="101"/>
        <end position="120"/>
    </location>
</feature>
<reference evidence="6 7" key="1">
    <citation type="submission" date="2019-09" db="EMBL/GenBank/DDBJ databases">
        <title>Whole genome shotgun sequencing (WGS) of Ellagibacter isourolithinifaciens DSM 104140(T) and Adlercreutzia muris DSM 29508(T).</title>
        <authorList>
            <person name="Stoll D.A."/>
            <person name="Danylec N."/>
            <person name="Huch M."/>
        </authorList>
    </citation>
    <scope>NUCLEOTIDE SEQUENCE [LARGE SCALE GENOMIC DNA]</scope>
    <source>
        <strain evidence="6 7">DSM 29508</strain>
    </source>
</reference>
<dbReference type="GO" id="GO:0006355">
    <property type="term" value="P:regulation of DNA-templated transcription"/>
    <property type="evidence" value="ECO:0007669"/>
    <property type="project" value="InterPro"/>
</dbReference>
<keyword evidence="4" id="KW-0472">Membrane</keyword>
<evidence type="ECO:0000256" key="1">
    <source>
        <dbReference type="ARBA" id="ARBA00023015"/>
    </source>
</evidence>
<evidence type="ECO:0000313" key="7">
    <source>
        <dbReference type="Proteomes" id="UP000479639"/>
    </source>
</evidence>
<feature type="transmembrane region" description="Helical" evidence="4">
    <location>
        <begin position="263"/>
        <end position="283"/>
    </location>
</feature>
<sequence length="496" mass="52631">MDSSRSLKASLRGTRCAVIGVACALMVLEIQRMPVGHAVSFSMFAPVPYVFEAILIGTVGMALARGRRHGAALGAVRAVTAAVATVSTWLVMWGIGFDDAVMVQIRIAYRISTGLLVVLWGERLIGLGAWRAACVIAAGCLLSGVATLALAFVPQVVVDGFLGLLPVAAGAALVSFRPDRCPAAPSPALPVFTLATMRERVVAVGLVVLPLLCRATTISTQHSWMQLQQQAVASADIQAAIGAAIIIGGGVVGLILRFAWSRSFVLVFDLVVVPVTFMAFYTASLANDLWALHFLIVDSTYKIVLFYVLMTPFLFPPQKGGFVSSAPLYGSFAFLIAARALFSGLHAVLPASTYAAVAVVTVLAVFAVASVLALLYVHQHAGVMAVSADAPGRGAARVPMPVAGAPLRPAMEHLCAMVGDRFELTPRERDVLFLLAQNYRAPYIAEKLVVSQSTVKTHMRNLYGKLGVHSQAELLLLIDREAEGLSAREEDPASLR</sequence>
<feature type="domain" description="HTH luxR-type" evidence="5">
    <location>
        <begin position="417"/>
        <end position="482"/>
    </location>
</feature>
<dbReference type="RefSeq" id="WP_151430572.1">
    <property type="nucleotide sequence ID" value="NZ_JANJZI010000003.1"/>
</dbReference>
<proteinExistence type="predicted"/>
<comment type="caution">
    <text evidence="6">The sequence shown here is derived from an EMBL/GenBank/DDBJ whole genome shotgun (WGS) entry which is preliminary data.</text>
</comment>
<dbReference type="SMART" id="SM00421">
    <property type="entry name" value="HTH_LUXR"/>
    <property type="match status" value="1"/>
</dbReference>
<dbReference type="PROSITE" id="PS50043">
    <property type="entry name" value="HTH_LUXR_2"/>
    <property type="match status" value="1"/>
</dbReference>
<feature type="transmembrane region" description="Helical" evidence="4">
    <location>
        <begin position="322"/>
        <end position="342"/>
    </location>
</feature>
<feature type="transmembrane region" description="Helical" evidence="4">
    <location>
        <begin position="132"/>
        <end position="152"/>
    </location>
</feature>
<gene>
    <name evidence="6" type="ORF">F8D48_06480</name>
</gene>
<organism evidence="6 7">
    <name type="scientific">Adlercreutzia muris</name>
    <dbReference type="NCBI Taxonomy" id="1796610"/>
    <lineage>
        <taxon>Bacteria</taxon>
        <taxon>Bacillati</taxon>
        <taxon>Actinomycetota</taxon>
        <taxon>Coriobacteriia</taxon>
        <taxon>Eggerthellales</taxon>
        <taxon>Eggerthellaceae</taxon>
        <taxon>Adlercreutzia</taxon>
    </lineage>
</organism>
<keyword evidence="3" id="KW-0804">Transcription</keyword>
<dbReference type="Gene3D" id="1.10.10.10">
    <property type="entry name" value="Winged helix-like DNA-binding domain superfamily/Winged helix DNA-binding domain"/>
    <property type="match status" value="1"/>
</dbReference>
<protein>
    <submittedName>
        <fullName evidence="6">Helix-turn-helix transcriptional regulator</fullName>
    </submittedName>
</protein>
<feature type="transmembrane region" description="Helical" evidence="4">
    <location>
        <begin position="12"/>
        <end position="31"/>
    </location>
</feature>
<dbReference type="InterPro" id="IPR000792">
    <property type="entry name" value="Tscrpt_reg_LuxR_C"/>
</dbReference>
<evidence type="ECO:0000313" key="6">
    <source>
        <dbReference type="EMBL" id="KAB1647932.1"/>
    </source>
</evidence>
<feature type="transmembrane region" description="Helical" evidence="4">
    <location>
        <begin position="75"/>
        <end position="95"/>
    </location>
</feature>
<accession>A0A7C8BQU9</accession>
<evidence type="ECO:0000256" key="3">
    <source>
        <dbReference type="ARBA" id="ARBA00023163"/>
    </source>
</evidence>
<evidence type="ECO:0000256" key="4">
    <source>
        <dbReference type="SAM" id="Phobius"/>
    </source>
</evidence>
<dbReference type="CDD" id="cd06170">
    <property type="entry name" value="LuxR_C_like"/>
    <property type="match status" value="1"/>
</dbReference>
<evidence type="ECO:0000259" key="5">
    <source>
        <dbReference type="PROSITE" id="PS50043"/>
    </source>
</evidence>
<evidence type="ECO:0000256" key="2">
    <source>
        <dbReference type="ARBA" id="ARBA00023125"/>
    </source>
</evidence>
<dbReference type="AlphaFoldDB" id="A0A7C8BQU9"/>
<dbReference type="PANTHER" id="PTHR44688:SF16">
    <property type="entry name" value="DNA-BINDING TRANSCRIPTIONAL ACTIVATOR DEVR_DOSR"/>
    <property type="match status" value="1"/>
</dbReference>
<dbReference type="EMBL" id="WAJS01000017">
    <property type="protein sequence ID" value="KAB1647932.1"/>
    <property type="molecule type" value="Genomic_DNA"/>
</dbReference>
<keyword evidence="2" id="KW-0238">DNA-binding</keyword>
<dbReference type="Pfam" id="PF00196">
    <property type="entry name" value="GerE"/>
    <property type="match status" value="1"/>
</dbReference>
<keyword evidence="1" id="KW-0805">Transcription regulation</keyword>
<feature type="transmembrane region" description="Helical" evidence="4">
    <location>
        <begin position="354"/>
        <end position="377"/>
    </location>
</feature>
<dbReference type="GO" id="GO:0003677">
    <property type="term" value="F:DNA binding"/>
    <property type="evidence" value="ECO:0007669"/>
    <property type="project" value="UniProtKB-KW"/>
</dbReference>
<keyword evidence="7" id="KW-1185">Reference proteome</keyword>
<feature type="transmembrane region" description="Helical" evidence="4">
    <location>
        <begin position="289"/>
        <end position="310"/>
    </location>
</feature>
<dbReference type="InterPro" id="IPR016032">
    <property type="entry name" value="Sig_transdc_resp-reg_C-effctor"/>
</dbReference>
<name>A0A7C8BQU9_9ACTN</name>
<dbReference type="PANTHER" id="PTHR44688">
    <property type="entry name" value="DNA-BINDING TRANSCRIPTIONAL ACTIVATOR DEVR_DOSR"/>
    <property type="match status" value="1"/>
</dbReference>
<keyword evidence="4" id="KW-0812">Transmembrane</keyword>
<feature type="transmembrane region" description="Helical" evidence="4">
    <location>
        <begin position="43"/>
        <end position="63"/>
    </location>
</feature>
<dbReference type="InterPro" id="IPR036388">
    <property type="entry name" value="WH-like_DNA-bd_sf"/>
</dbReference>
<feature type="transmembrane region" description="Helical" evidence="4">
    <location>
        <begin position="237"/>
        <end position="256"/>
    </location>
</feature>
<dbReference type="SUPFAM" id="SSF46894">
    <property type="entry name" value="C-terminal effector domain of the bipartite response regulators"/>
    <property type="match status" value="1"/>
</dbReference>
<dbReference type="PRINTS" id="PR00038">
    <property type="entry name" value="HTHLUXR"/>
</dbReference>
<dbReference type="Proteomes" id="UP000479639">
    <property type="component" value="Unassembled WGS sequence"/>
</dbReference>
<keyword evidence="4" id="KW-1133">Transmembrane helix</keyword>